<dbReference type="Pfam" id="PF08245">
    <property type="entry name" value="Mur_ligase_M"/>
    <property type="match status" value="1"/>
</dbReference>
<dbReference type="SUPFAM" id="SSF51984">
    <property type="entry name" value="MurCD N-terminal domain"/>
    <property type="match status" value="1"/>
</dbReference>
<evidence type="ECO:0000259" key="16">
    <source>
        <dbReference type="Pfam" id="PF02875"/>
    </source>
</evidence>
<evidence type="ECO:0000259" key="17">
    <source>
        <dbReference type="Pfam" id="PF08245"/>
    </source>
</evidence>
<dbReference type="InterPro" id="IPR036615">
    <property type="entry name" value="Mur_ligase_C_dom_sf"/>
</dbReference>
<evidence type="ECO:0000256" key="2">
    <source>
        <dbReference type="ARBA" id="ARBA00004752"/>
    </source>
</evidence>
<dbReference type="Pfam" id="PF02875">
    <property type="entry name" value="Mur_ligase_C"/>
    <property type="match status" value="1"/>
</dbReference>
<keyword evidence="4 14" id="KW-0963">Cytoplasm</keyword>
<name>A0A1G2QQK2_9BACT</name>
<dbReference type="GO" id="GO:0005737">
    <property type="term" value="C:cytoplasm"/>
    <property type="evidence" value="ECO:0007669"/>
    <property type="project" value="UniProtKB-SubCell"/>
</dbReference>
<evidence type="ECO:0000256" key="1">
    <source>
        <dbReference type="ARBA" id="ARBA00004496"/>
    </source>
</evidence>
<proteinExistence type="inferred from homology"/>
<dbReference type="InterPro" id="IPR005758">
    <property type="entry name" value="UDP-N-AcMur_Ala_ligase_MurC"/>
</dbReference>
<dbReference type="Gene3D" id="3.40.50.720">
    <property type="entry name" value="NAD(P)-binding Rossmann-like Domain"/>
    <property type="match status" value="1"/>
</dbReference>
<evidence type="ECO:0000256" key="12">
    <source>
        <dbReference type="ARBA" id="ARBA00023316"/>
    </source>
</evidence>
<reference evidence="18 19" key="1">
    <citation type="journal article" date="2016" name="Nat. Commun.">
        <title>Thousands of microbial genomes shed light on interconnected biogeochemical processes in an aquifer system.</title>
        <authorList>
            <person name="Anantharaman K."/>
            <person name="Brown C.T."/>
            <person name="Hug L.A."/>
            <person name="Sharon I."/>
            <person name="Castelle C.J."/>
            <person name="Probst A.J."/>
            <person name="Thomas B.C."/>
            <person name="Singh A."/>
            <person name="Wilkins M.J."/>
            <person name="Karaoz U."/>
            <person name="Brodie E.L."/>
            <person name="Williams K.H."/>
            <person name="Hubbard S.S."/>
            <person name="Banfield J.F."/>
        </authorList>
    </citation>
    <scope>NUCLEOTIDE SEQUENCE [LARGE SCALE GENOMIC DNA]</scope>
</reference>
<dbReference type="AlphaFoldDB" id="A0A1G2QQK2"/>
<dbReference type="SUPFAM" id="SSF53623">
    <property type="entry name" value="MurD-like peptide ligases, catalytic domain"/>
    <property type="match status" value="1"/>
</dbReference>
<evidence type="ECO:0000256" key="5">
    <source>
        <dbReference type="ARBA" id="ARBA00022598"/>
    </source>
</evidence>
<keyword evidence="12 14" id="KW-0961">Cell wall biogenesis/degradation</keyword>
<comment type="similarity">
    <text evidence="14">Belongs to the MurCDEF family.</text>
</comment>
<dbReference type="Gene3D" id="3.40.1190.10">
    <property type="entry name" value="Mur-like, catalytic domain"/>
    <property type="match status" value="1"/>
</dbReference>
<feature type="domain" description="Mur ligase central" evidence="17">
    <location>
        <begin position="117"/>
        <end position="269"/>
    </location>
</feature>
<evidence type="ECO:0000256" key="10">
    <source>
        <dbReference type="ARBA" id="ARBA00022984"/>
    </source>
</evidence>
<evidence type="ECO:0000256" key="14">
    <source>
        <dbReference type="HAMAP-Rule" id="MF_00046"/>
    </source>
</evidence>
<keyword evidence="5 14" id="KW-0436">Ligase</keyword>
<keyword evidence="7 14" id="KW-0547">Nucleotide-binding</keyword>
<dbReference type="GO" id="GO:0008360">
    <property type="term" value="P:regulation of cell shape"/>
    <property type="evidence" value="ECO:0007669"/>
    <property type="project" value="UniProtKB-KW"/>
</dbReference>
<dbReference type="UniPathway" id="UPA00219"/>
<keyword evidence="10 14" id="KW-0573">Peptidoglycan synthesis</keyword>
<dbReference type="Pfam" id="PF01225">
    <property type="entry name" value="Mur_ligase"/>
    <property type="match status" value="1"/>
</dbReference>
<feature type="binding site" evidence="14">
    <location>
        <begin position="119"/>
        <end position="125"/>
    </location>
    <ligand>
        <name>ATP</name>
        <dbReference type="ChEBI" id="CHEBI:30616"/>
    </ligand>
</feature>
<dbReference type="InterPro" id="IPR013221">
    <property type="entry name" value="Mur_ligase_cen"/>
</dbReference>
<dbReference type="EMBL" id="MHTM01000018">
    <property type="protein sequence ID" value="OHA62272.1"/>
    <property type="molecule type" value="Genomic_DNA"/>
</dbReference>
<dbReference type="GO" id="GO:0071555">
    <property type="term" value="P:cell wall organization"/>
    <property type="evidence" value="ECO:0007669"/>
    <property type="project" value="UniProtKB-KW"/>
</dbReference>
<sequence>MSNLANLKKVHFIGIGGIGMSAVARMFLLENNSPAGRVTGSDRSRSIVTEELQKLGAKIFYDQKADNISADTDLVVYTIAIPEDNPELKKARELRIKCLTYPEMLGFISADKYTIAISGTHGKTTTTAMLAQVLIEAKLDPTVIVGSLLRPQGDPGEKATNSIRTDASRATSNGVNFIAGKSDYFVVEACEYRRSFLNLNPKILVITNIDSDHLDYYKDLADIQSAFIEMVAKIPTDGFLVCDLTDLKVAPVVTTAKCQVIDYRQAKELKELLVPGEHNIRDAQAVLAVSEILKIDQAVAEGALNKFSGTWRRFEFKGQTSKGALVYDDYAHHPTEISATIAGARDLMSQPAGGKNLTGRLIIAFQPHLYSRTKSLFGDFAIALAGADRVLLAKIYAAREAFDSSVSESELINEINNRAGKNIATFVGDLVSVEKDLSTEAVAGDLVITMGAGDISLVSDKLVG</sequence>
<feature type="domain" description="Mur ligase N-terminal catalytic" evidence="15">
    <location>
        <begin position="9"/>
        <end position="113"/>
    </location>
</feature>
<keyword evidence="8 14" id="KW-0067">ATP-binding</keyword>
<evidence type="ECO:0000256" key="13">
    <source>
        <dbReference type="ARBA" id="ARBA00047833"/>
    </source>
</evidence>
<evidence type="ECO:0000256" key="8">
    <source>
        <dbReference type="ARBA" id="ARBA00022840"/>
    </source>
</evidence>
<dbReference type="InterPro" id="IPR050061">
    <property type="entry name" value="MurCDEF_pg_biosynth"/>
</dbReference>
<evidence type="ECO:0000256" key="11">
    <source>
        <dbReference type="ARBA" id="ARBA00023306"/>
    </source>
</evidence>
<dbReference type="GO" id="GO:0051301">
    <property type="term" value="P:cell division"/>
    <property type="evidence" value="ECO:0007669"/>
    <property type="project" value="UniProtKB-KW"/>
</dbReference>
<dbReference type="InterPro" id="IPR004101">
    <property type="entry name" value="Mur_ligase_C"/>
</dbReference>
<dbReference type="PANTHER" id="PTHR43445:SF3">
    <property type="entry name" value="UDP-N-ACETYLMURAMATE--L-ALANINE LIGASE"/>
    <property type="match status" value="1"/>
</dbReference>
<keyword evidence="9 14" id="KW-0133">Cell shape</keyword>
<evidence type="ECO:0000256" key="9">
    <source>
        <dbReference type="ARBA" id="ARBA00022960"/>
    </source>
</evidence>
<evidence type="ECO:0000256" key="4">
    <source>
        <dbReference type="ARBA" id="ARBA00022490"/>
    </source>
</evidence>
<keyword evidence="6 14" id="KW-0132">Cell division</keyword>
<keyword evidence="11 14" id="KW-0131">Cell cycle</keyword>
<dbReference type="InterPro" id="IPR036565">
    <property type="entry name" value="Mur-like_cat_sf"/>
</dbReference>
<dbReference type="GO" id="GO:0008763">
    <property type="term" value="F:UDP-N-acetylmuramate-L-alanine ligase activity"/>
    <property type="evidence" value="ECO:0007669"/>
    <property type="project" value="UniProtKB-UniRule"/>
</dbReference>
<evidence type="ECO:0000256" key="3">
    <source>
        <dbReference type="ARBA" id="ARBA00012211"/>
    </source>
</evidence>
<evidence type="ECO:0000259" key="15">
    <source>
        <dbReference type="Pfam" id="PF01225"/>
    </source>
</evidence>
<comment type="caution">
    <text evidence="18">The sequence shown here is derived from an EMBL/GenBank/DDBJ whole genome shotgun (WGS) entry which is preliminary data.</text>
</comment>
<organism evidence="18 19">
    <name type="scientific">Candidatus Vogelbacteria bacterium RIFOXYD2_FULL_44_9</name>
    <dbReference type="NCBI Taxonomy" id="1802441"/>
    <lineage>
        <taxon>Bacteria</taxon>
        <taxon>Candidatus Vogeliibacteriota</taxon>
    </lineage>
</organism>
<evidence type="ECO:0000256" key="6">
    <source>
        <dbReference type="ARBA" id="ARBA00022618"/>
    </source>
</evidence>
<evidence type="ECO:0000313" key="18">
    <source>
        <dbReference type="EMBL" id="OHA62272.1"/>
    </source>
</evidence>
<dbReference type="Gene3D" id="3.90.190.20">
    <property type="entry name" value="Mur ligase, C-terminal domain"/>
    <property type="match status" value="1"/>
</dbReference>
<comment type="pathway">
    <text evidence="2 14">Cell wall biogenesis; peptidoglycan biosynthesis.</text>
</comment>
<dbReference type="Proteomes" id="UP000177140">
    <property type="component" value="Unassembled WGS sequence"/>
</dbReference>
<evidence type="ECO:0000313" key="19">
    <source>
        <dbReference type="Proteomes" id="UP000177140"/>
    </source>
</evidence>
<dbReference type="GO" id="GO:0005524">
    <property type="term" value="F:ATP binding"/>
    <property type="evidence" value="ECO:0007669"/>
    <property type="project" value="UniProtKB-UniRule"/>
</dbReference>
<comment type="subcellular location">
    <subcellularLocation>
        <location evidence="1 14">Cytoplasm</location>
    </subcellularLocation>
</comment>
<comment type="function">
    <text evidence="14">Cell wall formation.</text>
</comment>
<dbReference type="GO" id="GO:0009252">
    <property type="term" value="P:peptidoglycan biosynthetic process"/>
    <property type="evidence" value="ECO:0007669"/>
    <property type="project" value="UniProtKB-UniRule"/>
</dbReference>
<dbReference type="InterPro" id="IPR000713">
    <property type="entry name" value="Mur_ligase_N"/>
</dbReference>
<dbReference type="SUPFAM" id="SSF53244">
    <property type="entry name" value="MurD-like peptide ligases, peptide-binding domain"/>
    <property type="match status" value="1"/>
</dbReference>
<dbReference type="PANTHER" id="PTHR43445">
    <property type="entry name" value="UDP-N-ACETYLMURAMATE--L-ALANINE LIGASE-RELATED"/>
    <property type="match status" value="1"/>
</dbReference>
<dbReference type="HAMAP" id="MF_00046">
    <property type="entry name" value="MurC"/>
    <property type="match status" value="1"/>
</dbReference>
<evidence type="ECO:0000256" key="7">
    <source>
        <dbReference type="ARBA" id="ARBA00022741"/>
    </source>
</evidence>
<gene>
    <name evidence="14" type="primary">murC</name>
    <name evidence="18" type="ORF">A2556_00380</name>
</gene>
<comment type="catalytic activity">
    <reaction evidence="13 14">
        <text>UDP-N-acetyl-alpha-D-muramate + L-alanine + ATP = UDP-N-acetyl-alpha-D-muramoyl-L-alanine + ADP + phosphate + H(+)</text>
        <dbReference type="Rhea" id="RHEA:23372"/>
        <dbReference type="ChEBI" id="CHEBI:15378"/>
        <dbReference type="ChEBI" id="CHEBI:30616"/>
        <dbReference type="ChEBI" id="CHEBI:43474"/>
        <dbReference type="ChEBI" id="CHEBI:57972"/>
        <dbReference type="ChEBI" id="CHEBI:70757"/>
        <dbReference type="ChEBI" id="CHEBI:83898"/>
        <dbReference type="ChEBI" id="CHEBI:456216"/>
        <dbReference type="EC" id="6.3.2.8"/>
    </reaction>
</comment>
<feature type="domain" description="Mur ligase C-terminal" evidence="16">
    <location>
        <begin position="312"/>
        <end position="453"/>
    </location>
</feature>
<dbReference type="EC" id="6.3.2.8" evidence="3 14"/>
<protein>
    <recommendedName>
        <fullName evidence="3 14">UDP-N-acetylmuramate--L-alanine ligase</fullName>
        <ecNumber evidence="3 14">6.3.2.8</ecNumber>
    </recommendedName>
    <alternativeName>
        <fullName evidence="14">UDP-N-acetylmuramoyl-L-alanine synthetase</fullName>
    </alternativeName>
</protein>
<accession>A0A1G2QQK2</accession>